<reference evidence="1" key="1">
    <citation type="journal article" date="2020" name="Nature">
        <title>Giant virus diversity and host interactions through global metagenomics.</title>
        <authorList>
            <person name="Schulz F."/>
            <person name="Roux S."/>
            <person name="Paez-Espino D."/>
            <person name="Jungbluth S."/>
            <person name="Walsh D.A."/>
            <person name="Denef V.J."/>
            <person name="McMahon K.D."/>
            <person name="Konstantinidis K.T."/>
            <person name="Eloe-Fadrosh E.A."/>
            <person name="Kyrpides N.C."/>
            <person name="Woyke T."/>
        </authorList>
    </citation>
    <scope>NUCLEOTIDE SEQUENCE</scope>
    <source>
        <strain evidence="1">GVMAG-M-3300023174-75</strain>
    </source>
</reference>
<protein>
    <submittedName>
        <fullName evidence="1">Uncharacterized protein</fullName>
    </submittedName>
</protein>
<evidence type="ECO:0000313" key="1">
    <source>
        <dbReference type="EMBL" id="QHT20936.1"/>
    </source>
</evidence>
<sequence length="40" mass="4732">MIRNKAEKKYDIQRNELLNMINLEDDKEQSPNPNPFAISN</sequence>
<dbReference type="AlphaFoldDB" id="A0A6C0DVF7"/>
<name>A0A6C0DVF7_9ZZZZ</name>
<proteinExistence type="predicted"/>
<dbReference type="EMBL" id="MN739684">
    <property type="protein sequence ID" value="QHT20936.1"/>
    <property type="molecule type" value="Genomic_DNA"/>
</dbReference>
<accession>A0A6C0DVF7</accession>
<organism evidence="1">
    <name type="scientific">viral metagenome</name>
    <dbReference type="NCBI Taxonomy" id="1070528"/>
    <lineage>
        <taxon>unclassified sequences</taxon>
        <taxon>metagenomes</taxon>
        <taxon>organismal metagenomes</taxon>
    </lineage>
</organism>